<name>A0A255YHN6_9SPHN</name>
<dbReference type="NCBIfam" id="TIGR02914">
    <property type="entry name" value="EpsI_fam"/>
    <property type="match status" value="1"/>
</dbReference>
<dbReference type="PROSITE" id="PS51318">
    <property type="entry name" value="TAT"/>
    <property type="match status" value="1"/>
</dbReference>
<dbReference type="NCBIfam" id="TIGR01409">
    <property type="entry name" value="TAT_signal_seq"/>
    <property type="match status" value="1"/>
</dbReference>
<dbReference type="RefSeq" id="WP_094473693.1">
    <property type="nucleotide sequence ID" value="NZ_NOXT01000108.1"/>
</dbReference>
<feature type="domain" description="Methanolan biosynthesis EpsI" evidence="1">
    <location>
        <begin position="10"/>
        <end position="216"/>
    </location>
</feature>
<dbReference type="Pfam" id="PF11984">
    <property type="entry name" value="DUF3485"/>
    <property type="match status" value="1"/>
</dbReference>
<keyword evidence="3" id="KW-1185">Reference proteome</keyword>
<dbReference type="NCBIfam" id="NF045608">
    <property type="entry name" value="EpsI_type_V"/>
    <property type="match status" value="1"/>
</dbReference>
<dbReference type="InterPro" id="IPR006311">
    <property type="entry name" value="TAT_signal"/>
</dbReference>
<gene>
    <name evidence="2" type="primary">epsI</name>
    <name evidence="2" type="ORF">CHU93_08660</name>
</gene>
<sequence length="235" mass="25363">MSGPSRRDFLVGGALAAGAAGAVALTPRDRLVLMPDGTTLNDIVPERLGEWEVVPTSSIVLPKPREGSLADKLYGDQLARLYEAPGNLPIILVMAYGPIQSDSLQLHRPEVCYSAAGFSIENVRTSVLDVGPRLRLPVRDLVARNESRVETITYWTRIGDDLPTSGTEQRLVKLRQQWDGYIADGILVRLSVAAEPSPQVLATMRVFSQTMLQAIAPRALPALIGRTLARTAGGA</sequence>
<reference evidence="2 3" key="1">
    <citation type="submission" date="2017-07" db="EMBL/GenBank/DDBJ databases">
        <title>Sandarakinorhabdus cyanobacteriorum sp. nov., a novel bacterium isolated from cyanobacterial aggregates in a eutrophic lake.</title>
        <authorList>
            <person name="Cai H."/>
        </authorList>
    </citation>
    <scope>NUCLEOTIDE SEQUENCE [LARGE SCALE GENOMIC DNA]</scope>
    <source>
        <strain evidence="2 3">TH057</strain>
    </source>
</reference>
<dbReference type="AlphaFoldDB" id="A0A255YHN6"/>
<evidence type="ECO:0000313" key="3">
    <source>
        <dbReference type="Proteomes" id="UP000216991"/>
    </source>
</evidence>
<proteinExistence type="predicted"/>
<comment type="caution">
    <text evidence="2">The sequence shown here is derived from an EMBL/GenBank/DDBJ whole genome shotgun (WGS) entry which is preliminary data.</text>
</comment>
<dbReference type="Proteomes" id="UP000216991">
    <property type="component" value="Unassembled WGS sequence"/>
</dbReference>
<accession>A0A255YHN6</accession>
<dbReference type="EMBL" id="NOXT01000108">
    <property type="protein sequence ID" value="OYQ28756.1"/>
    <property type="molecule type" value="Genomic_DNA"/>
</dbReference>
<dbReference type="InterPro" id="IPR054654">
    <property type="entry name" value="EpsI_type_V_pred"/>
</dbReference>
<organism evidence="2 3">
    <name type="scientific">Sandarakinorhabdus cyanobacteriorum</name>
    <dbReference type="NCBI Taxonomy" id="1981098"/>
    <lineage>
        <taxon>Bacteria</taxon>
        <taxon>Pseudomonadati</taxon>
        <taxon>Pseudomonadota</taxon>
        <taxon>Alphaproteobacteria</taxon>
        <taxon>Sphingomonadales</taxon>
        <taxon>Sphingosinicellaceae</taxon>
        <taxon>Sandarakinorhabdus</taxon>
    </lineage>
</organism>
<dbReference type="InterPro" id="IPR014263">
    <property type="entry name" value="Methanolan_biosynth_EpsI"/>
</dbReference>
<protein>
    <submittedName>
        <fullName evidence="2">EpsI family protein</fullName>
    </submittedName>
</protein>
<evidence type="ECO:0000313" key="2">
    <source>
        <dbReference type="EMBL" id="OYQ28756.1"/>
    </source>
</evidence>
<dbReference type="InterPro" id="IPR019546">
    <property type="entry name" value="TAT_signal_bac_arc"/>
</dbReference>
<evidence type="ECO:0000259" key="1">
    <source>
        <dbReference type="Pfam" id="PF11984"/>
    </source>
</evidence>
<dbReference type="OrthoDB" id="8208147at2"/>